<organism evidence="2">
    <name type="scientific">marine metagenome</name>
    <dbReference type="NCBI Taxonomy" id="408172"/>
    <lineage>
        <taxon>unclassified sequences</taxon>
        <taxon>metagenomes</taxon>
        <taxon>ecological metagenomes</taxon>
    </lineage>
</organism>
<dbReference type="EMBL" id="UINC01112324">
    <property type="protein sequence ID" value="SVC81183.1"/>
    <property type="molecule type" value="Genomic_DNA"/>
</dbReference>
<feature type="non-terminal residue" evidence="2">
    <location>
        <position position="38"/>
    </location>
</feature>
<gene>
    <name evidence="2" type="ORF">METZ01_LOCUS334037</name>
</gene>
<dbReference type="AlphaFoldDB" id="A0A382Q6G4"/>
<proteinExistence type="predicted"/>
<accession>A0A382Q6G4</accession>
<reference evidence="2" key="1">
    <citation type="submission" date="2018-05" db="EMBL/GenBank/DDBJ databases">
        <authorList>
            <person name="Lanie J.A."/>
            <person name="Ng W.-L."/>
            <person name="Kazmierczak K.M."/>
            <person name="Andrzejewski T.M."/>
            <person name="Davidsen T.M."/>
            <person name="Wayne K.J."/>
            <person name="Tettelin H."/>
            <person name="Glass J.I."/>
            <person name="Rusch D."/>
            <person name="Podicherti R."/>
            <person name="Tsui H.-C.T."/>
            <person name="Winkler M.E."/>
        </authorList>
    </citation>
    <scope>NUCLEOTIDE SEQUENCE</scope>
</reference>
<name>A0A382Q6G4_9ZZZZ</name>
<feature type="region of interest" description="Disordered" evidence="1">
    <location>
        <begin position="1"/>
        <end position="38"/>
    </location>
</feature>
<sequence>MEQTEKNEQQDELSREEQSELREPPKEKKPIRISKGDL</sequence>
<evidence type="ECO:0000313" key="2">
    <source>
        <dbReference type="EMBL" id="SVC81183.1"/>
    </source>
</evidence>
<protein>
    <submittedName>
        <fullName evidence="2">Uncharacterized protein</fullName>
    </submittedName>
</protein>
<evidence type="ECO:0000256" key="1">
    <source>
        <dbReference type="SAM" id="MobiDB-lite"/>
    </source>
</evidence>